<dbReference type="Ensembl" id="ENSACCT00020022440.1">
    <property type="protein sequence ID" value="ENSACCP00020021489.1"/>
    <property type="gene ID" value="ENSACCG00020014796.1"/>
</dbReference>
<organism evidence="12 13">
    <name type="scientific">Aquila chrysaetos chrysaetos</name>
    <dbReference type="NCBI Taxonomy" id="223781"/>
    <lineage>
        <taxon>Eukaryota</taxon>
        <taxon>Metazoa</taxon>
        <taxon>Chordata</taxon>
        <taxon>Craniata</taxon>
        <taxon>Vertebrata</taxon>
        <taxon>Euteleostomi</taxon>
        <taxon>Archelosauria</taxon>
        <taxon>Archosauria</taxon>
        <taxon>Dinosauria</taxon>
        <taxon>Saurischia</taxon>
        <taxon>Theropoda</taxon>
        <taxon>Coelurosauria</taxon>
        <taxon>Aves</taxon>
        <taxon>Neognathae</taxon>
        <taxon>Neoaves</taxon>
        <taxon>Telluraves</taxon>
        <taxon>Accipitrimorphae</taxon>
        <taxon>Accipitriformes</taxon>
        <taxon>Accipitridae</taxon>
        <taxon>Accipitrinae</taxon>
        <taxon>Aquila</taxon>
    </lineage>
</organism>
<dbReference type="InterPro" id="IPR007110">
    <property type="entry name" value="Ig-like_dom"/>
</dbReference>
<dbReference type="GO" id="GO:0005783">
    <property type="term" value="C:endoplasmic reticulum"/>
    <property type="evidence" value="ECO:0007669"/>
    <property type="project" value="UniProtKB-SubCell"/>
</dbReference>
<feature type="region of interest" description="Disordered" evidence="9">
    <location>
        <begin position="181"/>
        <end position="239"/>
    </location>
</feature>
<evidence type="ECO:0000259" key="11">
    <source>
        <dbReference type="PROSITE" id="PS50835"/>
    </source>
</evidence>
<dbReference type="InterPro" id="IPR027834">
    <property type="entry name" value="PTCRA"/>
</dbReference>
<feature type="chain" id="PRO_5025490908" description="Protein canopy homolog 3" evidence="10">
    <location>
        <begin position="19"/>
        <end position="469"/>
    </location>
</feature>
<feature type="signal peptide" evidence="10">
    <location>
        <begin position="1"/>
        <end position="18"/>
    </location>
</feature>
<dbReference type="PROSITE" id="PS50835">
    <property type="entry name" value="IG_LIKE"/>
    <property type="match status" value="1"/>
</dbReference>
<feature type="domain" description="Ig-like" evidence="11">
    <location>
        <begin position="21"/>
        <end position="118"/>
    </location>
</feature>
<evidence type="ECO:0000256" key="4">
    <source>
        <dbReference type="ARBA" id="ARBA00022729"/>
    </source>
</evidence>
<feature type="compositionally biased region" description="Basic residues" evidence="9">
    <location>
        <begin position="421"/>
        <end position="432"/>
    </location>
</feature>
<reference evidence="12" key="2">
    <citation type="submission" date="2025-09" db="UniProtKB">
        <authorList>
            <consortium name="Ensembl"/>
        </authorList>
    </citation>
    <scope>IDENTIFICATION</scope>
</reference>
<evidence type="ECO:0000256" key="2">
    <source>
        <dbReference type="ARBA" id="ARBA00007285"/>
    </source>
</evidence>
<evidence type="ECO:0000313" key="12">
    <source>
        <dbReference type="Ensembl" id="ENSACCP00020021489.1"/>
    </source>
</evidence>
<dbReference type="GeneTree" id="ENSGT00390000014072"/>
<evidence type="ECO:0000256" key="9">
    <source>
        <dbReference type="SAM" id="MobiDB-lite"/>
    </source>
</evidence>
<keyword evidence="13" id="KW-1185">Reference proteome</keyword>
<evidence type="ECO:0000256" key="10">
    <source>
        <dbReference type="SAM" id="SignalP"/>
    </source>
</evidence>
<accession>A0A663FAH7</accession>
<keyword evidence="7" id="KW-0143">Chaperone</keyword>
<evidence type="ECO:0000256" key="5">
    <source>
        <dbReference type="ARBA" id="ARBA00022824"/>
    </source>
</evidence>
<proteinExistence type="inferred from homology"/>
<comment type="subcellular location">
    <subcellularLocation>
        <location evidence="1">Endoplasmic reticulum</location>
    </subcellularLocation>
</comment>
<keyword evidence="4 10" id="KW-0732">Signal</keyword>
<keyword evidence="6" id="KW-0391">Immunity</keyword>
<keyword evidence="3" id="KW-0399">Innate immunity</keyword>
<protein>
    <recommendedName>
        <fullName evidence="8">Protein canopy homolog 3</fullName>
    </recommendedName>
</protein>
<evidence type="ECO:0000256" key="3">
    <source>
        <dbReference type="ARBA" id="ARBA00022588"/>
    </source>
</evidence>
<evidence type="ECO:0000256" key="6">
    <source>
        <dbReference type="ARBA" id="ARBA00022859"/>
    </source>
</evidence>
<evidence type="ECO:0000256" key="1">
    <source>
        <dbReference type="ARBA" id="ARBA00004240"/>
    </source>
</evidence>
<keyword evidence="5" id="KW-0256">Endoplasmic reticulum</keyword>
<dbReference type="Gene3D" id="2.60.40.10">
    <property type="entry name" value="Immunoglobulins"/>
    <property type="match status" value="1"/>
</dbReference>
<comment type="similarity">
    <text evidence="2">Belongs to the canopy family.</text>
</comment>
<dbReference type="PANTHER" id="PTHR15382">
    <property type="entry name" value="CTG4A-RELATED"/>
    <property type="match status" value="1"/>
</dbReference>
<dbReference type="Pfam" id="PF15028">
    <property type="entry name" value="PTCRA"/>
    <property type="match status" value="1"/>
</dbReference>
<feature type="region of interest" description="Disordered" evidence="9">
    <location>
        <begin position="412"/>
        <end position="469"/>
    </location>
</feature>
<dbReference type="InterPro" id="IPR013783">
    <property type="entry name" value="Ig-like_fold"/>
</dbReference>
<evidence type="ECO:0000313" key="13">
    <source>
        <dbReference type="Proteomes" id="UP000472275"/>
    </source>
</evidence>
<dbReference type="Proteomes" id="UP000472275">
    <property type="component" value="Chromosome 13"/>
</dbReference>
<sequence>MEVLLAVALLLLLPPGRATGPLPTLAPPLSMMVAGQRRRLVVCVVSDLAPGSGHAVWISGGNGSTLQSFTYGASQEDGGTVCTVSLLPDDPPAEGDLACHVGPNTTSPAHSSSPVRVTGTAPQPPFLPVLLAPRCPSGPRGWGPAGSRCEVPLPWPTSGRAGRGLRPALPHTWHRVAAVASPAALSSHRRRRSGRAVSRQHGCAAGPCLGSPARGRPRGAAESRALRRSPHLHPPGPELRVPGRRVCKYVAVELKSAFEETGKTKEVIDTKYGFLDGKGSAVKYTQSDIRLIEVTENICKRLLDYNLHKERSGSNRFAKGMSETFETLHNLVHKGVKVVMDIPYELWNETSAEVADLKKQCDVLVEEYEDVIEDWYRHHQAEDLSQFLCANHVLKGKDTSCLAEKWTGKKGDLASAGEKQSKKKSGKKKKKGRKDEDEGAATLPAAGEALEESGVQEEAPLPHSPSDEL</sequence>
<dbReference type="InterPro" id="IPR021852">
    <property type="entry name" value="DUF3456"/>
</dbReference>
<dbReference type="AlphaFoldDB" id="A0A663FAH7"/>
<dbReference type="InParanoid" id="A0A663FAH7"/>
<evidence type="ECO:0000256" key="7">
    <source>
        <dbReference type="ARBA" id="ARBA00023186"/>
    </source>
</evidence>
<name>A0A663FAH7_AQUCH</name>
<gene>
    <name evidence="12" type="primary">CNPY3</name>
</gene>
<dbReference type="PANTHER" id="PTHR15382:SF2">
    <property type="entry name" value="PROTEIN CANOPY HOMOLOG 3"/>
    <property type="match status" value="1"/>
</dbReference>
<reference evidence="12" key="1">
    <citation type="submission" date="2025-08" db="UniProtKB">
        <authorList>
            <consortium name="Ensembl"/>
        </authorList>
    </citation>
    <scope>IDENTIFICATION</scope>
</reference>
<dbReference type="GO" id="GO:0045087">
    <property type="term" value="P:innate immune response"/>
    <property type="evidence" value="ECO:0007669"/>
    <property type="project" value="UniProtKB-KW"/>
</dbReference>
<evidence type="ECO:0000256" key="8">
    <source>
        <dbReference type="ARBA" id="ARBA00039470"/>
    </source>
</evidence>
<dbReference type="Pfam" id="PF11938">
    <property type="entry name" value="DUF3456"/>
    <property type="match status" value="1"/>
</dbReference>